<gene>
    <name evidence="1" type="ORF">GALL_61900</name>
</gene>
<accession>A0A1J5SX11</accession>
<sequence>MYLLFDEKQISQLLAESDVEITNLYAVTPGLVNKTMQWKMDLLKSVSVGHKKVKGQNQKVVRLELDNETEYFYPELKMRSKFHKERDIYFSKKGLGKPVDENKL</sequence>
<proteinExistence type="predicted"/>
<dbReference type="EMBL" id="MLJW01000017">
    <property type="protein sequence ID" value="OIR12491.1"/>
    <property type="molecule type" value="Genomic_DNA"/>
</dbReference>
<comment type="caution">
    <text evidence="1">The sequence shown here is derived from an EMBL/GenBank/DDBJ whole genome shotgun (WGS) entry which is preliminary data.</text>
</comment>
<dbReference type="AlphaFoldDB" id="A0A1J5SX11"/>
<name>A0A1J5SX11_9ZZZZ</name>
<evidence type="ECO:0000313" key="1">
    <source>
        <dbReference type="EMBL" id="OIR12491.1"/>
    </source>
</evidence>
<protein>
    <submittedName>
        <fullName evidence="1">Uncharacterized protein</fullName>
    </submittedName>
</protein>
<organism evidence="1">
    <name type="scientific">mine drainage metagenome</name>
    <dbReference type="NCBI Taxonomy" id="410659"/>
    <lineage>
        <taxon>unclassified sequences</taxon>
        <taxon>metagenomes</taxon>
        <taxon>ecological metagenomes</taxon>
    </lineage>
</organism>
<reference evidence="1" key="1">
    <citation type="submission" date="2016-10" db="EMBL/GenBank/DDBJ databases">
        <title>Sequence of Gallionella enrichment culture.</title>
        <authorList>
            <person name="Poehlein A."/>
            <person name="Muehling M."/>
            <person name="Daniel R."/>
        </authorList>
    </citation>
    <scope>NUCLEOTIDE SEQUENCE</scope>
</reference>